<dbReference type="InterPro" id="IPR000983">
    <property type="entry name" value="Bac_GSPG_pilin"/>
</dbReference>
<dbReference type="PANTHER" id="PTHR30093:SF44">
    <property type="entry name" value="TYPE II SECRETION SYSTEM CORE PROTEIN G"/>
    <property type="match status" value="1"/>
</dbReference>
<dbReference type="PRINTS" id="PR00813">
    <property type="entry name" value="BCTERIALGSPG"/>
</dbReference>
<accession>A0A1F6WNN2</accession>
<dbReference type="Proteomes" id="UP000179448">
    <property type="component" value="Unassembled WGS sequence"/>
</dbReference>
<evidence type="ECO:0000313" key="7">
    <source>
        <dbReference type="EMBL" id="OGI83345.1"/>
    </source>
</evidence>
<evidence type="ECO:0000256" key="1">
    <source>
        <dbReference type="ARBA" id="ARBA00004167"/>
    </source>
</evidence>
<dbReference type="GO" id="GO:0016020">
    <property type="term" value="C:membrane"/>
    <property type="evidence" value="ECO:0007669"/>
    <property type="project" value="UniProtKB-SubCell"/>
</dbReference>
<keyword evidence="2" id="KW-0488">Methylation</keyword>
<comment type="caution">
    <text evidence="7">The sequence shown here is derived from an EMBL/GenBank/DDBJ whole genome shotgun (WGS) entry which is preliminary data.</text>
</comment>
<evidence type="ECO:0008006" key="9">
    <source>
        <dbReference type="Google" id="ProtNLM"/>
    </source>
</evidence>
<evidence type="ECO:0000256" key="2">
    <source>
        <dbReference type="ARBA" id="ARBA00022481"/>
    </source>
</evidence>
<sequence length="141" mass="14639">MKSLKLNTKRGFTLIELLVVIAIIGILAAVVLSSLGKARDRAKDAAAKTEISSMRADAELISLDSGDYSTVCDVNTSTGKLFASAVEDAGANSGTSDCISTADAWAAYVTLHSDLIFCVDSSGQSMEAANVAINQDTECAI</sequence>
<keyword evidence="4 6" id="KW-1133">Transmembrane helix</keyword>
<evidence type="ECO:0000256" key="3">
    <source>
        <dbReference type="ARBA" id="ARBA00022692"/>
    </source>
</evidence>
<proteinExistence type="predicted"/>
<keyword evidence="5 6" id="KW-0472">Membrane</keyword>
<dbReference type="NCBIfam" id="TIGR02532">
    <property type="entry name" value="IV_pilin_GFxxxE"/>
    <property type="match status" value="1"/>
</dbReference>
<reference evidence="7 8" key="1">
    <citation type="journal article" date="2016" name="Nat. Commun.">
        <title>Thousands of microbial genomes shed light on interconnected biogeochemical processes in an aquifer system.</title>
        <authorList>
            <person name="Anantharaman K."/>
            <person name="Brown C.T."/>
            <person name="Hug L.A."/>
            <person name="Sharon I."/>
            <person name="Castelle C.J."/>
            <person name="Probst A.J."/>
            <person name="Thomas B.C."/>
            <person name="Singh A."/>
            <person name="Wilkins M.J."/>
            <person name="Karaoz U."/>
            <person name="Brodie E.L."/>
            <person name="Williams K.H."/>
            <person name="Hubbard S.S."/>
            <person name="Banfield J.F."/>
        </authorList>
    </citation>
    <scope>NUCLEOTIDE SEQUENCE [LARGE SCALE GENOMIC DNA]</scope>
</reference>
<keyword evidence="3 6" id="KW-0812">Transmembrane</keyword>
<organism evidence="7 8">
    <name type="scientific">Candidatus Nomurabacteria bacterium RIFCSPLOWO2_01_FULL_36_10b</name>
    <dbReference type="NCBI Taxonomy" id="1801766"/>
    <lineage>
        <taxon>Bacteria</taxon>
        <taxon>Candidatus Nomuraibacteriota</taxon>
    </lineage>
</organism>
<dbReference type="InterPro" id="IPR012902">
    <property type="entry name" value="N_methyl_site"/>
</dbReference>
<dbReference type="GO" id="GO:0015627">
    <property type="term" value="C:type II protein secretion system complex"/>
    <property type="evidence" value="ECO:0007669"/>
    <property type="project" value="InterPro"/>
</dbReference>
<evidence type="ECO:0000256" key="5">
    <source>
        <dbReference type="ARBA" id="ARBA00023136"/>
    </source>
</evidence>
<dbReference type="Pfam" id="PF07963">
    <property type="entry name" value="N_methyl"/>
    <property type="match status" value="1"/>
</dbReference>
<dbReference type="AlphaFoldDB" id="A0A1F6WNN2"/>
<dbReference type="Gene3D" id="3.30.700.10">
    <property type="entry name" value="Glycoprotein, Type 4 Pilin"/>
    <property type="match status" value="1"/>
</dbReference>
<feature type="transmembrane region" description="Helical" evidence="6">
    <location>
        <begin position="12"/>
        <end position="35"/>
    </location>
</feature>
<dbReference type="GO" id="GO:0015628">
    <property type="term" value="P:protein secretion by the type II secretion system"/>
    <property type="evidence" value="ECO:0007669"/>
    <property type="project" value="InterPro"/>
</dbReference>
<comment type="subcellular location">
    <subcellularLocation>
        <location evidence="1">Membrane</location>
        <topology evidence="1">Single-pass membrane protein</topology>
    </subcellularLocation>
</comment>
<dbReference type="EMBL" id="MFUQ01000019">
    <property type="protein sequence ID" value="OGI83345.1"/>
    <property type="molecule type" value="Genomic_DNA"/>
</dbReference>
<dbReference type="STRING" id="1801766.A2997_02535"/>
<dbReference type="PROSITE" id="PS00409">
    <property type="entry name" value="PROKAR_NTER_METHYL"/>
    <property type="match status" value="1"/>
</dbReference>
<evidence type="ECO:0000256" key="4">
    <source>
        <dbReference type="ARBA" id="ARBA00022989"/>
    </source>
</evidence>
<gene>
    <name evidence="7" type="ORF">A2997_02535</name>
</gene>
<evidence type="ECO:0000313" key="8">
    <source>
        <dbReference type="Proteomes" id="UP000179448"/>
    </source>
</evidence>
<dbReference type="PANTHER" id="PTHR30093">
    <property type="entry name" value="GENERAL SECRETION PATHWAY PROTEIN G"/>
    <property type="match status" value="1"/>
</dbReference>
<name>A0A1F6WNN2_9BACT</name>
<protein>
    <recommendedName>
        <fullName evidence="9">Type II secretion system protein GspG C-terminal domain-containing protein</fullName>
    </recommendedName>
</protein>
<dbReference type="InterPro" id="IPR045584">
    <property type="entry name" value="Pilin-like"/>
</dbReference>
<dbReference type="SUPFAM" id="SSF54523">
    <property type="entry name" value="Pili subunits"/>
    <property type="match status" value="1"/>
</dbReference>
<evidence type="ECO:0000256" key="6">
    <source>
        <dbReference type="SAM" id="Phobius"/>
    </source>
</evidence>